<evidence type="ECO:0000256" key="1">
    <source>
        <dbReference type="SAM" id="Phobius"/>
    </source>
</evidence>
<comment type="caution">
    <text evidence="2">The sequence shown here is derived from an EMBL/GenBank/DDBJ whole genome shotgun (WGS) entry which is preliminary data.</text>
</comment>
<organism evidence="2 3">
    <name type="scientific">Characodon lateralis</name>
    <dbReference type="NCBI Taxonomy" id="208331"/>
    <lineage>
        <taxon>Eukaryota</taxon>
        <taxon>Metazoa</taxon>
        <taxon>Chordata</taxon>
        <taxon>Craniata</taxon>
        <taxon>Vertebrata</taxon>
        <taxon>Euteleostomi</taxon>
        <taxon>Actinopterygii</taxon>
        <taxon>Neopterygii</taxon>
        <taxon>Teleostei</taxon>
        <taxon>Neoteleostei</taxon>
        <taxon>Acanthomorphata</taxon>
        <taxon>Ovalentaria</taxon>
        <taxon>Atherinomorphae</taxon>
        <taxon>Cyprinodontiformes</taxon>
        <taxon>Goodeidae</taxon>
        <taxon>Characodon</taxon>
    </lineage>
</organism>
<keyword evidence="1" id="KW-1133">Transmembrane helix</keyword>
<keyword evidence="1" id="KW-0472">Membrane</keyword>
<gene>
    <name evidence="2" type="ORF">CHARACLAT_025640</name>
</gene>
<proteinExistence type="predicted"/>
<sequence>MTLGVRLKSFSPSKMVVLKPGWQSLLFFMFYMYLCSSHPIAIDFIMSSACHKVLQTFANHPVRCVAAGKHLHAGQWILRTRAENYFFEAMFTLQSNAAQIQFFIFFVTHIDFFMAV</sequence>
<keyword evidence="1" id="KW-0812">Transmembrane</keyword>
<protein>
    <submittedName>
        <fullName evidence="2">Uncharacterized protein</fullName>
    </submittedName>
</protein>
<keyword evidence="3" id="KW-1185">Reference proteome</keyword>
<accession>A0ABU7DUU2</accession>
<feature type="transmembrane region" description="Helical" evidence="1">
    <location>
        <begin position="20"/>
        <end position="42"/>
    </location>
</feature>
<evidence type="ECO:0000313" key="3">
    <source>
        <dbReference type="Proteomes" id="UP001352852"/>
    </source>
</evidence>
<dbReference type="EMBL" id="JAHUTJ010035774">
    <property type="protein sequence ID" value="MED6278606.1"/>
    <property type="molecule type" value="Genomic_DNA"/>
</dbReference>
<reference evidence="2 3" key="1">
    <citation type="submission" date="2021-06" db="EMBL/GenBank/DDBJ databases">
        <authorList>
            <person name="Palmer J.M."/>
        </authorList>
    </citation>
    <scope>NUCLEOTIDE SEQUENCE [LARGE SCALE GENOMIC DNA]</scope>
    <source>
        <strain evidence="2 3">CL_MEX2019</strain>
        <tissue evidence="2">Muscle</tissue>
    </source>
</reference>
<evidence type="ECO:0000313" key="2">
    <source>
        <dbReference type="EMBL" id="MED6278606.1"/>
    </source>
</evidence>
<name>A0ABU7DUU2_9TELE</name>
<dbReference type="Proteomes" id="UP001352852">
    <property type="component" value="Unassembled WGS sequence"/>
</dbReference>